<dbReference type="PANTHER" id="PTHR43537:SF50">
    <property type="entry name" value="TRANSCRIPTIONAL REGULATORY PROTEIN"/>
    <property type="match status" value="1"/>
</dbReference>
<dbReference type="InterPro" id="IPR008920">
    <property type="entry name" value="TF_FadR/GntR_C"/>
</dbReference>
<dbReference type="PANTHER" id="PTHR43537">
    <property type="entry name" value="TRANSCRIPTIONAL REGULATOR, GNTR FAMILY"/>
    <property type="match status" value="1"/>
</dbReference>
<dbReference type="PRINTS" id="PR00035">
    <property type="entry name" value="HTHGNTR"/>
</dbReference>
<name>A0A4R8FZ64_9RHOB</name>
<dbReference type="Proteomes" id="UP000295484">
    <property type="component" value="Unassembled WGS sequence"/>
</dbReference>
<feature type="region of interest" description="Disordered" evidence="4">
    <location>
        <begin position="21"/>
        <end position="40"/>
    </location>
</feature>
<dbReference type="SMART" id="SM00345">
    <property type="entry name" value="HTH_GNTR"/>
    <property type="match status" value="1"/>
</dbReference>
<dbReference type="CDD" id="cd07377">
    <property type="entry name" value="WHTH_GntR"/>
    <property type="match status" value="1"/>
</dbReference>
<dbReference type="SMART" id="SM00895">
    <property type="entry name" value="FCD"/>
    <property type="match status" value="1"/>
</dbReference>
<comment type="caution">
    <text evidence="6">The sequence shown here is derived from an EMBL/GenBank/DDBJ whole genome shotgun (WGS) entry which is preliminary data.</text>
</comment>
<keyword evidence="1" id="KW-0805">Transcription regulation</keyword>
<dbReference type="GO" id="GO:0003700">
    <property type="term" value="F:DNA-binding transcription factor activity"/>
    <property type="evidence" value="ECO:0007669"/>
    <property type="project" value="InterPro"/>
</dbReference>
<proteinExistence type="predicted"/>
<sequence>MAEQTRAEDIANRLRRSILHGTLPPGAPIKERDTAAEMGVSRTPMREAIRILANEGLLLLRPARSPVVASPTLAEVRDAIEVLSALELLSVRLACDRATEADLDEIRRLERELSDNFTTLDDIDRFEVDMAFHLAIVRAAHNPALAGTHRSYLGRLWRARFLSARRKSSRDSVVSQHRAIVAGLETRDSAAAQASLQAHLDRLLANVRAFFETETETEIGPEASGAD</sequence>
<dbReference type="RefSeq" id="WP_134077138.1">
    <property type="nucleotide sequence ID" value="NZ_SOEB01000003.1"/>
</dbReference>
<organism evidence="6 7">
    <name type="scientific">Rhodovulum visakhapatnamense</name>
    <dbReference type="NCBI Taxonomy" id="364297"/>
    <lineage>
        <taxon>Bacteria</taxon>
        <taxon>Pseudomonadati</taxon>
        <taxon>Pseudomonadota</taxon>
        <taxon>Alphaproteobacteria</taxon>
        <taxon>Rhodobacterales</taxon>
        <taxon>Paracoccaceae</taxon>
        <taxon>Rhodovulum</taxon>
    </lineage>
</organism>
<dbReference type="EMBL" id="SOEB01000003">
    <property type="protein sequence ID" value="TDX32441.1"/>
    <property type="molecule type" value="Genomic_DNA"/>
</dbReference>
<keyword evidence="3" id="KW-0804">Transcription</keyword>
<evidence type="ECO:0000313" key="6">
    <source>
        <dbReference type="EMBL" id="TDX32441.1"/>
    </source>
</evidence>
<dbReference type="GO" id="GO:0003677">
    <property type="term" value="F:DNA binding"/>
    <property type="evidence" value="ECO:0007669"/>
    <property type="project" value="UniProtKB-KW"/>
</dbReference>
<evidence type="ECO:0000256" key="4">
    <source>
        <dbReference type="SAM" id="MobiDB-lite"/>
    </source>
</evidence>
<evidence type="ECO:0000256" key="3">
    <source>
        <dbReference type="ARBA" id="ARBA00023163"/>
    </source>
</evidence>
<dbReference type="Gene3D" id="1.20.120.530">
    <property type="entry name" value="GntR ligand-binding domain-like"/>
    <property type="match status" value="1"/>
</dbReference>
<evidence type="ECO:0000256" key="2">
    <source>
        <dbReference type="ARBA" id="ARBA00023125"/>
    </source>
</evidence>
<dbReference type="Pfam" id="PF00392">
    <property type="entry name" value="GntR"/>
    <property type="match status" value="1"/>
</dbReference>
<gene>
    <name evidence="6" type="ORF">EV657_10310</name>
</gene>
<evidence type="ECO:0000313" key="7">
    <source>
        <dbReference type="Proteomes" id="UP000295484"/>
    </source>
</evidence>
<dbReference type="Gene3D" id="1.10.10.10">
    <property type="entry name" value="Winged helix-like DNA-binding domain superfamily/Winged helix DNA-binding domain"/>
    <property type="match status" value="1"/>
</dbReference>
<dbReference type="Pfam" id="PF07729">
    <property type="entry name" value="FCD"/>
    <property type="match status" value="1"/>
</dbReference>
<dbReference type="InterPro" id="IPR036390">
    <property type="entry name" value="WH_DNA-bd_sf"/>
</dbReference>
<evidence type="ECO:0000259" key="5">
    <source>
        <dbReference type="PROSITE" id="PS50949"/>
    </source>
</evidence>
<keyword evidence="2" id="KW-0238">DNA-binding</keyword>
<dbReference type="SUPFAM" id="SSF46785">
    <property type="entry name" value="Winged helix' DNA-binding domain"/>
    <property type="match status" value="1"/>
</dbReference>
<evidence type="ECO:0000256" key="1">
    <source>
        <dbReference type="ARBA" id="ARBA00023015"/>
    </source>
</evidence>
<dbReference type="InterPro" id="IPR000524">
    <property type="entry name" value="Tscrpt_reg_HTH_GntR"/>
</dbReference>
<dbReference type="PROSITE" id="PS50949">
    <property type="entry name" value="HTH_GNTR"/>
    <property type="match status" value="1"/>
</dbReference>
<protein>
    <submittedName>
        <fullName evidence="6">GntR family transcriptional regulator</fullName>
    </submittedName>
</protein>
<dbReference type="AlphaFoldDB" id="A0A4R8FZ64"/>
<dbReference type="InterPro" id="IPR011711">
    <property type="entry name" value="GntR_C"/>
</dbReference>
<dbReference type="SUPFAM" id="SSF48008">
    <property type="entry name" value="GntR ligand-binding domain-like"/>
    <property type="match status" value="1"/>
</dbReference>
<reference evidence="6 7" key="1">
    <citation type="submission" date="2019-03" db="EMBL/GenBank/DDBJ databases">
        <title>Genomic Encyclopedia of Type Strains, Phase IV (KMG-IV): sequencing the most valuable type-strain genomes for metagenomic binning, comparative biology and taxonomic classification.</title>
        <authorList>
            <person name="Goeker M."/>
        </authorList>
    </citation>
    <scope>NUCLEOTIDE SEQUENCE [LARGE SCALE GENOMIC DNA]</scope>
    <source>
        <strain evidence="6 7">JA181</strain>
    </source>
</reference>
<dbReference type="InterPro" id="IPR036388">
    <property type="entry name" value="WH-like_DNA-bd_sf"/>
</dbReference>
<accession>A0A4R8FZ64</accession>
<feature type="domain" description="HTH gntR-type" evidence="5">
    <location>
        <begin position="4"/>
        <end position="71"/>
    </location>
</feature>